<dbReference type="RefSeq" id="XP_012187853.1">
    <property type="nucleotide sequence ID" value="XM_012332463.1"/>
</dbReference>
<dbReference type="GeneID" id="24107132"/>
<evidence type="ECO:0000313" key="3">
    <source>
        <dbReference type="Proteomes" id="UP000014071"/>
    </source>
</evidence>
<feature type="region of interest" description="Disordered" evidence="1">
    <location>
        <begin position="29"/>
        <end position="57"/>
    </location>
</feature>
<sequence>MLFVMVREGSADENKSAKPISERVSLFRRTTPGTERVRNNSRLDSQEEQSARDSWSQKPKIERAFFQLLLKAQLRLYAMDREMLFVVSVPDRFCHRPFQRRFNAATLLLRSLPPSLHVQRSPLSLHLTHHFTLSRQFEPHRIRSFQHFSH</sequence>
<dbReference type="HOGENOM" id="CLU_1741390_0_0_1"/>
<evidence type="ECO:0000256" key="1">
    <source>
        <dbReference type="SAM" id="MobiDB-lite"/>
    </source>
</evidence>
<protein>
    <submittedName>
        <fullName evidence="2">Monocarboxylic acid transporter</fullName>
    </submittedName>
</protein>
<accession>R9NZN7</accession>
<organism evidence="2 3">
    <name type="scientific">Pseudozyma hubeiensis (strain SY62)</name>
    <name type="common">Yeast</name>
    <dbReference type="NCBI Taxonomy" id="1305764"/>
    <lineage>
        <taxon>Eukaryota</taxon>
        <taxon>Fungi</taxon>
        <taxon>Dikarya</taxon>
        <taxon>Basidiomycota</taxon>
        <taxon>Ustilaginomycotina</taxon>
        <taxon>Ustilaginomycetes</taxon>
        <taxon>Ustilaginales</taxon>
        <taxon>Ustilaginaceae</taxon>
        <taxon>Pseudozyma</taxon>
    </lineage>
</organism>
<evidence type="ECO:0000313" key="2">
    <source>
        <dbReference type="EMBL" id="GAC94266.1"/>
    </source>
</evidence>
<dbReference type="AlphaFoldDB" id="R9NZN7"/>
<gene>
    <name evidence="2" type="ORF">PHSY_001837</name>
</gene>
<reference evidence="3" key="1">
    <citation type="journal article" date="2013" name="Genome Announc.">
        <title>Draft genome sequence of the basidiomycetous yeast-like fungus Pseudozyma hubeiensis SY62, which produces an abundant amount of the biosurfactant mannosylerythritol lipids.</title>
        <authorList>
            <person name="Konishi M."/>
            <person name="Hatada Y."/>
            <person name="Horiuchi J."/>
        </authorList>
    </citation>
    <scope>NUCLEOTIDE SEQUENCE [LARGE SCALE GENOMIC DNA]</scope>
    <source>
        <strain evidence="3">SY62</strain>
    </source>
</reference>
<name>R9NZN7_PSEHS</name>
<dbReference type="Proteomes" id="UP000014071">
    <property type="component" value="Unassembled WGS sequence"/>
</dbReference>
<dbReference type="EMBL" id="DF238783">
    <property type="protein sequence ID" value="GAC94266.1"/>
    <property type="molecule type" value="Genomic_DNA"/>
</dbReference>
<keyword evidence="3" id="KW-1185">Reference proteome</keyword>
<proteinExistence type="predicted"/>